<evidence type="ECO:0000256" key="3">
    <source>
        <dbReference type="SAM" id="MobiDB-lite"/>
    </source>
</evidence>
<dbReference type="InterPro" id="IPR047773">
    <property type="entry name" value="YHYH_dom_bact"/>
</dbReference>
<evidence type="ECO:0000256" key="4">
    <source>
        <dbReference type="SAM" id="Phobius"/>
    </source>
</evidence>
<feature type="repeat" description="Cell wall-binding" evidence="2">
    <location>
        <begin position="147"/>
        <end position="166"/>
    </location>
</feature>
<reference evidence="5 6" key="1">
    <citation type="submission" date="2010-01" db="EMBL/GenBank/DDBJ databases">
        <authorList>
            <person name="Weinstock G."/>
            <person name="Sodergren E."/>
            <person name="Clifton S."/>
            <person name="Fulton L."/>
            <person name="Fulton B."/>
            <person name="Courtney L."/>
            <person name="Fronick C."/>
            <person name="Harrison M."/>
            <person name="Strong C."/>
            <person name="Farmer C."/>
            <person name="Delahaunty K."/>
            <person name="Markovic C."/>
            <person name="Hall O."/>
            <person name="Minx P."/>
            <person name="Tomlinson C."/>
            <person name="Mitreva M."/>
            <person name="Nelson J."/>
            <person name="Hou S."/>
            <person name="Wollam A."/>
            <person name="Pepin K.H."/>
            <person name="Johnson M."/>
            <person name="Bhonagiri V."/>
            <person name="Nash W.E."/>
            <person name="Warren W."/>
            <person name="Chinwalla A."/>
            <person name="Mardis E.R."/>
            <person name="Wilson R.K."/>
        </authorList>
    </citation>
    <scope>NUCLEOTIDE SEQUENCE [LARGE SCALE GENOMIC DNA]</scope>
    <source>
        <strain evidence="5 6">DSM 13479</strain>
    </source>
</reference>
<organism evidence="5 6">
    <name type="scientific">Hungatella hathewayi DSM 13479</name>
    <dbReference type="NCBI Taxonomy" id="566550"/>
    <lineage>
        <taxon>Bacteria</taxon>
        <taxon>Bacillati</taxon>
        <taxon>Bacillota</taxon>
        <taxon>Clostridia</taxon>
        <taxon>Lachnospirales</taxon>
        <taxon>Lachnospiraceae</taxon>
        <taxon>Hungatella</taxon>
    </lineage>
</organism>
<feature type="transmembrane region" description="Helical" evidence="4">
    <location>
        <begin position="20"/>
        <end position="43"/>
    </location>
</feature>
<keyword evidence="4" id="KW-0472">Membrane</keyword>
<keyword evidence="1" id="KW-0677">Repeat</keyword>
<keyword evidence="4" id="KW-0812">Transmembrane</keyword>
<evidence type="ECO:0000256" key="1">
    <source>
        <dbReference type="ARBA" id="ARBA00022737"/>
    </source>
</evidence>
<dbReference type="PROSITE" id="PS51170">
    <property type="entry name" value="CW"/>
    <property type="match status" value="2"/>
</dbReference>
<evidence type="ECO:0000313" key="6">
    <source>
        <dbReference type="Proteomes" id="UP000004968"/>
    </source>
</evidence>
<dbReference type="EMBL" id="ACIO01000429">
    <property type="protein sequence ID" value="EFC97162.1"/>
    <property type="molecule type" value="Genomic_DNA"/>
</dbReference>
<dbReference type="Gene3D" id="2.10.270.10">
    <property type="entry name" value="Cholin Binding"/>
    <property type="match status" value="1"/>
</dbReference>
<dbReference type="Pfam" id="PF01473">
    <property type="entry name" value="Choline_bind_1"/>
    <property type="match status" value="2"/>
</dbReference>
<dbReference type="InterPro" id="IPR018337">
    <property type="entry name" value="Cell_wall/Cho-bd_repeat"/>
</dbReference>
<evidence type="ECO:0000313" key="5">
    <source>
        <dbReference type="EMBL" id="EFC97162.1"/>
    </source>
</evidence>
<dbReference type="NCBIfam" id="NF033223">
    <property type="entry name" value="YHYH_alt"/>
    <property type="match status" value="1"/>
</dbReference>
<sequence length="212" mass="23777">MKEIQFAGGICMKKHCKKLAVYLISGSLLVSTFTVIPGTPFSIEAEAHSGRTDANGGHKDNQNKSGLGSYHYHCGGYPAHLHPNGVCPYQSGAASEDRQTTQQTEQKPAVQPETKAETQPETQATAIGWHQDASGWYYCKGDNQYYKDGWQELDSKWYYFDVNGYMKTGWLILGDDWYYLASDGHMVTGDMEIDGTLYYFETNGVLVDDYYD</sequence>
<keyword evidence="4" id="KW-1133">Transmembrane helix</keyword>
<protein>
    <submittedName>
        <fullName evidence="5">Cell wall-binding repeat protein</fullName>
    </submittedName>
</protein>
<name>D3ALZ3_9FIRM</name>
<evidence type="ECO:0000256" key="2">
    <source>
        <dbReference type="PROSITE-ProRule" id="PRU00591"/>
    </source>
</evidence>
<dbReference type="AlphaFoldDB" id="D3ALZ3"/>
<feature type="region of interest" description="Disordered" evidence="3">
    <location>
        <begin position="88"/>
        <end position="122"/>
    </location>
</feature>
<accession>D3ALZ3</accession>
<dbReference type="Proteomes" id="UP000004968">
    <property type="component" value="Unassembled WGS sequence"/>
</dbReference>
<feature type="repeat" description="Cell wall-binding" evidence="2">
    <location>
        <begin position="167"/>
        <end position="186"/>
    </location>
</feature>
<dbReference type="HOGENOM" id="CLU_1270484_0_0_9"/>
<comment type="caution">
    <text evidence="5">The sequence shown here is derived from an EMBL/GenBank/DDBJ whole genome shotgun (WGS) entry which is preliminary data.</text>
</comment>
<gene>
    <name evidence="5" type="ORF">CLOSTHATH_04639</name>
</gene>
<dbReference type="Pfam" id="PF19127">
    <property type="entry name" value="Choline_bind_3"/>
    <property type="match status" value="1"/>
</dbReference>
<dbReference type="SUPFAM" id="SSF69360">
    <property type="entry name" value="Cell wall binding repeat"/>
    <property type="match status" value="1"/>
</dbReference>
<proteinExistence type="predicted"/>